<dbReference type="InterPro" id="IPR007202">
    <property type="entry name" value="4Fe-4S_dom"/>
</dbReference>
<keyword evidence="1" id="KW-0004">4Fe-4S</keyword>
<evidence type="ECO:0000256" key="3">
    <source>
        <dbReference type="ARBA" id="ARBA00023004"/>
    </source>
</evidence>
<keyword evidence="7" id="KW-1185">Reference proteome</keyword>
<keyword evidence="5" id="KW-0170">Cobalt</keyword>
<evidence type="ECO:0000313" key="6">
    <source>
        <dbReference type="EMBL" id="QIJ71054.1"/>
    </source>
</evidence>
<keyword evidence="4" id="KW-0411">Iron-sulfur</keyword>
<accession>A0A6G7PTP2</accession>
<dbReference type="EMBL" id="CP048877">
    <property type="protein sequence ID" value="QIJ71054.1"/>
    <property type="molecule type" value="Genomic_DNA"/>
</dbReference>
<dbReference type="InterPro" id="IPR016041">
    <property type="entry name" value="Ac-CoA_synth_d_su_TIM-brl"/>
</dbReference>
<organism evidence="6 7">
    <name type="scientific">Thermosulfuriphilus ammonigenes</name>
    <dbReference type="NCBI Taxonomy" id="1936021"/>
    <lineage>
        <taxon>Bacteria</taxon>
        <taxon>Pseudomonadati</taxon>
        <taxon>Thermodesulfobacteriota</taxon>
        <taxon>Thermodesulfobacteria</taxon>
        <taxon>Thermodesulfobacteriales</taxon>
        <taxon>Thermodesulfobacteriaceae</taxon>
        <taxon>Thermosulfuriphilus</taxon>
    </lineage>
</organism>
<evidence type="ECO:0000256" key="5">
    <source>
        <dbReference type="ARBA" id="ARBA00023285"/>
    </source>
</evidence>
<protein>
    <submittedName>
        <fullName evidence="6">Acetyl-CoA decarbonylase/synthase complex subunit gamma</fullName>
    </submittedName>
</protein>
<dbReference type="Gene3D" id="3.40.50.11600">
    <property type="match status" value="1"/>
</dbReference>
<dbReference type="GO" id="GO:0005506">
    <property type="term" value="F:iron ion binding"/>
    <property type="evidence" value="ECO:0007669"/>
    <property type="project" value="InterPro"/>
</dbReference>
<dbReference type="KEGG" id="tav:G4V39_01650"/>
<dbReference type="PROSITE" id="PS51656">
    <property type="entry name" value="4FE4S"/>
    <property type="match status" value="1"/>
</dbReference>
<dbReference type="Pfam" id="PF04060">
    <property type="entry name" value="FeS"/>
    <property type="match status" value="1"/>
</dbReference>
<dbReference type="NCBIfam" id="NF003195">
    <property type="entry name" value="PRK04165.1"/>
    <property type="match status" value="1"/>
</dbReference>
<reference evidence="6 7" key="1">
    <citation type="submission" date="2020-02" db="EMBL/GenBank/DDBJ databases">
        <title>Genome analysis of Thermosulfuriphilus ammonigenes ST65T, an anaerobic thermophilic chemolithoautotrophic bacterium isolated from a deep-sea hydrothermal vent.</title>
        <authorList>
            <person name="Slobodkina G."/>
            <person name="Allioux M."/>
            <person name="Merkel A."/>
            <person name="Alain K."/>
            <person name="Jebbar M."/>
            <person name="Slobodkin A."/>
        </authorList>
    </citation>
    <scope>NUCLEOTIDE SEQUENCE [LARGE SCALE GENOMIC DNA]</scope>
    <source>
        <strain evidence="6 7">ST65</strain>
    </source>
</reference>
<dbReference type="Pfam" id="PF03599">
    <property type="entry name" value="CdhD"/>
    <property type="match status" value="1"/>
</dbReference>
<evidence type="ECO:0000256" key="4">
    <source>
        <dbReference type="ARBA" id="ARBA00023014"/>
    </source>
</evidence>
<dbReference type="GO" id="GO:0008168">
    <property type="term" value="F:methyltransferase activity"/>
    <property type="evidence" value="ECO:0007669"/>
    <property type="project" value="InterPro"/>
</dbReference>
<dbReference type="Gene3D" id="3.20.20.20">
    <property type="entry name" value="Dihydropteroate synthase-like"/>
    <property type="match status" value="1"/>
</dbReference>
<evidence type="ECO:0000256" key="1">
    <source>
        <dbReference type="ARBA" id="ARBA00022485"/>
    </source>
</evidence>
<keyword evidence="2" id="KW-0479">Metal-binding</keyword>
<evidence type="ECO:0000256" key="2">
    <source>
        <dbReference type="ARBA" id="ARBA00022723"/>
    </source>
</evidence>
<dbReference type="RefSeq" id="WP_166031276.1">
    <property type="nucleotide sequence ID" value="NZ_CP048877.1"/>
</dbReference>
<dbReference type="GO" id="GO:0046356">
    <property type="term" value="P:acetyl-CoA catabolic process"/>
    <property type="evidence" value="ECO:0007669"/>
    <property type="project" value="InterPro"/>
</dbReference>
<dbReference type="InterPro" id="IPR016218">
    <property type="entry name" value="AcylCoA_decarb/synth_gsu"/>
</dbReference>
<dbReference type="PANTHER" id="PTHR36214:SF3">
    <property type="entry name" value="ACETYL-COA DECARBONYLASE_SYNTHASE COMPLEX SUBUNIT GAMMA"/>
    <property type="match status" value="1"/>
</dbReference>
<dbReference type="PANTHER" id="PTHR36214">
    <property type="match status" value="1"/>
</dbReference>
<dbReference type="InterPro" id="IPR051069">
    <property type="entry name" value="ACDS_complex_subunit"/>
</dbReference>
<dbReference type="SUPFAM" id="SSF51717">
    <property type="entry name" value="Dihydropteroate synthetase-like"/>
    <property type="match status" value="1"/>
</dbReference>
<dbReference type="Proteomes" id="UP000502179">
    <property type="component" value="Chromosome"/>
</dbReference>
<dbReference type="GO" id="GO:0051539">
    <property type="term" value="F:4 iron, 4 sulfur cluster binding"/>
    <property type="evidence" value="ECO:0007669"/>
    <property type="project" value="UniProtKB-KW"/>
</dbReference>
<keyword evidence="3" id="KW-0408">Iron</keyword>
<evidence type="ECO:0000313" key="7">
    <source>
        <dbReference type="Proteomes" id="UP000502179"/>
    </source>
</evidence>
<dbReference type="InterPro" id="IPR011005">
    <property type="entry name" value="Dihydropteroate_synth-like_sf"/>
</dbReference>
<gene>
    <name evidence="6" type="ORF">G4V39_01650</name>
</gene>
<sequence length="449" mass="48866">MGLTGIQILQMLPKKNCGECKFPTCLAFAMKVAAGQTDIADCPYVSEEVKAKISEASAPPIRTVKLGGGDHTFSCGGETVLFRHEKRFEHPTGIAVLITTDMAEDEVTGRLERFKKLEYERVGIMLKADLVAIKDAGDKGAFVNLVKRVREEIPGAPLILMSQDPEALKAGADVCGDFKPLLYAATMDNYQAMAEVAKAAGAPLAVKGADIGETAFLAEELGKAGLKDLVLDTGARTIRALYEDQIAMRRAAIKHKYRPLGYPSITFPCEMTDDDLLEALIASVLIPKYAGIVVLSDLKGDILFPLLVERLNIFTDPQKPLVVQEGIYPINGPDEESPVLVTCNFALTYFIVSGEIETSRVPSWLLIKDTEGLSVLTAWAAGKFGADSIADFVKKCGIAEKVKHRKLIIPGYLASIKGELEEELPDWEILIGPREASHLPSYLKEWQAA</sequence>
<name>A0A6G7PTP2_9BACT</name>
<dbReference type="PIRSF" id="PIRSF000376">
    <property type="entry name" value="AcCoA_decarb_gamma"/>
    <property type="match status" value="1"/>
</dbReference>
<dbReference type="AlphaFoldDB" id="A0A6G7PTP2"/>
<proteinExistence type="predicted"/>